<dbReference type="Gene3D" id="3.30.1330.60">
    <property type="entry name" value="OmpA-like domain"/>
    <property type="match status" value="1"/>
</dbReference>
<feature type="chain" id="PRO_5006136210" description="OmpA-like domain-containing protein" evidence="1">
    <location>
        <begin position="24"/>
        <end position="206"/>
    </location>
</feature>
<dbReference type="EMBL" id="LGTQ01000006">
    <property type="protein sequence ID" value="KPM48298.1"/>
    <property type="molecule type" value="Genomic_DNA"/>
</dbReference>
<dbReference type="RefSeq" id="WP_055145559.1">
    <property type="nucleotide sequence ID" value="NZ_JXSZ01000006.1"/>
</dbReference>
<proteinExistence type="predicted"/>
<name>A0A0P7BU51_9BACT</name>
<reference evidence="2 3" key="1">
    <citation type="submission" date="2015-07" db="EMBL/GenBank/DDBJ databases">
        <title>The draft genome sequence of Leadbetterella sp. JN14-9.</title>
        <authorList>
            <person name="Liu Y."/>
            <person name="Du J."/>
            <person name="Shao Z."/>
        </authorList>
    </citation>
    <scope>NUCLEOTIDE SEQUENCE [LARGE SCALE GENOMIC DNA]</scope>
    <source>
        <strain evidence="2 3">JN14-9</strain>
    </source>
</reference>
<protein>
    <recommendedName>
        <fullName evidence="4">OmpA-like domain-containing protein</fullName>
    </recommendedName>
</protein>
<gene>
    <name evidence="2" type="ORF">AFM12_06490</name>
</gene>
<dbReference type="AlphaFoldDB" id="A0A0P7BU51"/>
<organism evidence="2 3">
    <name type="scientific">Jiulongibacter sediminis</name>
    <dbReference type="NCBI Taxonomy" id="1605367"/>
    <lineage>
        <taxon>Bacteria</taxon>
        <taxon>Pseudomonadati</taxon>
        <taxon>Bacteroidota</taxon>
        <taxon>Cytophagia</taxon>
        <taxon>Cytophagales</taxon>
        <taxon>Leadbetterellaceae</taxon>
        <taxon>Jiulongibacter</taxon>
    </lineage>
</organism>
<comment type="caution">
    <text evidence="2">The sequence shown here is derived from an EMBL/GenBank/DDBJ whole genome shotgun (WGS) entry which is preliminary data.</text>
</comment>
<evidence type="ECO:0000313" key="3">
    <source>
        <dbReference type="Proteomes" id="UP000050454"/>
    </source>
</evidence>
<keyword evidence="1" id="KW-0732">Signal</keyword>
<dbReference type="InterPro" id="IPR036737">
    <property type="entry name" value="OmpA-like_sf"/>
</dbReference>
<accession>A0A0P7BU51</accession>
<sequence length="206" mass="22814">MNKMIMSAGLWLIICACSTGRNAITTTPKTDNSSYKVVDVLDSDDEFQTVENAYEVANLDMAVFDKKSLMAEIDEINTYMGETGHAYLADKGIVVSFERGDIFGLSDYVPSNKAQSDYQKLVKALNTFEGTVIVAGKTNYSADDNSANEAHKRAVKVAKFISKSSIDKNRILIDDLGVSFSSEMNRNARVKNDDRVVEFLIIPKRV</sequence>
<evidence type="ECO:0000313" key="2">
    <source>
        <dbReference type="EMBL" id="KPM48298.1"/>
    </source>
</evidence>
<evidence type="ECO:0008006" key="4">
    <source>
        <dbReference type="Google" id="ProtNLM"/>
    </source>
</evidence>
<dbReference type="PROSITE" id="PS51257">
    <property type="entry name" value="PROKAR_LIPOPROTEIN"/>
    <property type="match status" value="1"/>
</dbReference>
<dbReference type="SUPFAM" id="SSF103088">
    <property type="entry name" value="OmpA-like"/>
    <property type="match status" value="1"/>
</dbReference>
<feature type="signal peptide" evidence="1">
    <location>
        <begin position="1"/>
        <end position="23"/>
    </location>
</feature>
<dbReference type="Proteomes" id="UP000050454">
    <property type="component" value="Unassembled WGS sequence"/>
</dbReference>
<evidence type="ECO:0000256" key="1">
    <source>
        <dbReference type="SAM" id="SignalP"/>
    </source>
</evidence>
<keyword evidence="3" id="KW-1185">Reference proteome</keyword>